<comment type="caution">
    <text evidence="1">The sequence shown here is derived from an EMBL/GenBank/DDBJ whole genome shotgun (WGS) entry which is preliminary data.</text>
</comment>
<sequence length="164" mass="17719">MTANRRLDIEVTFQCTHNQADGSFGGGATYRQSGSLPDMGTVVDADGSIHLDRAASFDSSVYNTNVDVYLTLVSPANVSPDNTTTPIAWATQYGQGVTLHPPEGGGTIGEFSVETVPGNPNQILIRDKDDDSNTYHYKPAVELLEHGHYYISLDPPIVNRPPAR</sequence>
<gene>
    <name evidence="1" type="ORF">N788_08605</name>
</gene>
<reference evidence="1 2" key="2">
    <citation type="journal article" date="2015" name="Stand. Genomic Sci.">
        <title>High quality draft genomic sequence of Arenimonas donghaensis DSM 18148(T).</title>
        <authorList>
            <person name="Chen F."/>
            <person name="Wang H."/>
            <person name="Cao Y."/>
            <person name="Li X."/>
            <person name="Wang G."/>
        </authorList>
    </citation>
    <scope>NUCLEOTIDE SEQUENCE [LARGE SCALE GENOMIC DNA]</scope>
    <source>
        <strain evidence="1 2">HO3-R19</strain>
    </source>
</reference>
<proteinExistence type="predicted"/>
<dbReference type="OrthoDB" id="7432929at2"/>
<keyword evidence="2" id="KW-1185">Reference proteome</keyword>
<reference evidence="2" key="1">
    <citation type="submission" date="2013-08" db="EMBL/GenBank/DDBJ databases">
        <title>Genome sequencing of Arenimonas donghaensis.</title>
        <authorList>
            <person name="Chen F."/>
            <person name="Wang G."/>
        </authorList>
    </citation>
    <scope>NUCLEOTIDE SEQUENCE [LARGE SCALE GENOMIC DNA]</scope>
    <source>
        <strain evidence="2">HO3-R19</strain>
    </source>
</reference>
<dbReference type="RefSeq" id="WP_034226014.1">
    <property type="nucleotide sequence ID" value="NZ_AVCJ01000051.1"/>
</dbReference>
<dbReference type="EMBL" id="AVCJ01000051">
    <property type="protein sequence ID" value="KFL35525.1"/>
    <property type="molecule type" value="Genomic_DNA"/>
</dbReference>
<evidence type="ECO:0000313" key="1">
    <source>
        <dbReference type="EMBL" id="KFL35525.1"/>
    </source>
</evidence>
<accession>A0A087MF72</accession>
<dbReference type="AlphaFoldDB" id="A0A087MF72"/>
<dbReference type="PATRIC" id="fig|1121014.3.peg.2619"/>
<dbReference type="Proteomes" id="UP000029085">
    <property type="component" value="Unassembled WGS sequence"/>
</dbReference>
<protein>
    <submittedName>
        <fullName evidence="1">Uncharacterized protein</fullName>
    </submittedName>
</protein>
<organism evidence="1 2">
    <name type="scientific">Arenimonas donghaensis DSM 18148 = HO3-R19</name>
    <dbReference type="NCBI Taxonomy" id="1121014"/>
    <lineage>
        <taxon>Bacteria</taxon>
        <taxon>Pseudomonadati</taxon>
        <taxon>Pseudomonadota</taxon>
        <taxon>Gammaproteobacteria</taxon>
        <taxon>Lysobacterales</taxon>
        <taxon>Lysobacteraceae</taxon>
        <taxon>Arenimonas</taxon>
    </lineage>
</organism>
<name>A0A087MF72_9GAMM</name>
<evidence type="ECO:0000313" key="2">
    <source>
        <dbReference type="Proteomes" id="UP000029085"/>
    </source>
</evidence>